<proteinExistence type="predicted"/>
<dbReference type="Pfam" id="PF01494">
    <property type="entry name" value="FAD_binding_3"/>
    <property type="match status" value="1"/>
</dbReference>
<dbReference type="InterPro" id="IPR036188">
    <property type="entry name" value="FAD/NAD-bd_sf"/>
</dbReference>
<dbReference type="RefSeq" id="WP_015786975.1">
    <property type="nucleotide sequence ID" value="NC_013159.1"/>
</dbReference>
<accession>C7MUI7</accession>
<dbReference type="PRINTS" id="PR00420">
    <property type="entry name" value="RNGMNOXGNASE"/>
</dbReference>
<feature type="domain" description="FAD-binding" evidence="1">
    <location>
        <begin position="2"/>
        <end position="326"/>
    </location>
</feature>
<gene>
    <name evidence="2" type="ordered locus">Svir_26790</name>
</gene>
<dbReference type="Proteomes" id="UP000000841">
    <property type="component" value="Chromosome"/>
</dbReference>
<dbReference type="InterPro" id="IPR051704">
    <property type="entry name" value="FAD_aromatic-hydroxylase"/>
</dbReference>
<dbReference type="HOGENOM" id="CLU_009665_1_0_11"/>
<evidence type="ECO:0000259" key="1">
    <source>
        <dbReference type="Pfam" id="PF01494"/>
    </source>
</evidence>
<dbReference type="GO" id="GO:0071949">
    <property type="term" value="F:FAD binding"/>
    <property type="evidence" value="ECO:0007669"/>
    <property type="project" value="InterPro"/>
</dbReference>
<dbReference type="Gene3D" id="3.50.50.60">
    <property type="entry name" value="FAD/NAD(P)-binding domain"/>
    <property type="match status" value="1"/>
</dbReference>
<sequence length="398" mass="44002">MDVLISGASVAGPVLAYWLRRRGFFPVVVERTPRPRLGLGGHAVDLFEPAMEVASRMGLVSALREARTESELLVLERPGRPAAELRLNAVVPAFDDDKHVEILRGELATILHGVTRDDVEYRFGDSIRTLAEDATGVDVTFESGETRRFDLVVGADGLHSRVRELVFGPESEFRHDLGGYFAVFSLPNYRRLVGKIVLHLGVNRMAAVYPVRQTKDARAVLMFRSDTTSQHDHRDVAAQRELVRKTYAGQEWELPRLLAAMDDADDFYLDTISQIRMPSWSRGRVVLVGDAGYSPGPAVGGGTTLAMVAAYVLAHALEEADGDHANAFAVYESRIRDYMRLCRDAAPRVLRNGVPRNRVHRAIAETSLRLLPRLPDRVRSRILAGGISGALSSFALPE</sequence>
<dbReference type="PANTHER" id="PTHR46865">
    <property type="entry name" value="OXIDOREDUCTASE-RELATED"/>
    <property type="match status" value="1"/>
</dbReference>
<dbReference type="SUPFAM" id="SSF51905">
    <property type="entry name" value="FAD/NAD(P)-binding domain"/>
    <property type="match status" value="1"/>
</dbReference>
<protein>
    <submittedName>
        <fullName evidence="2">2-polyprenyl-6-methoxyphenol hydroxylase-like oxidoreductase</fullName>
    </submittedName>
</protein>
<reference evidence="2 3" key="1">
    <citation type="journal article" date="2009" name="Stand. Genomic Sci.">
        <title>Complete genome sequence of Saccharomonospora viridis type strain (P101).</title>
        <authorList>
            <person name="Pati A."/>
            <person name="Sikorski J."/>
            <person name="Nolan M."/>
            <person name="Lapidus A."/>
            <person name="Copeland A."/>
            <person name="Glavina Del Rio T."/>
            <person name="Lucas S."/>
            <person name="Chen F."/>
            <person name="Tice H."/>
            <person name="Pitluck S."/>
            <person name="Cheng J.F."/>
            <person name="Chertkov O."/>
            <person name="Brettin T."/>
            <person name="Han C."/>
            <person name="Detter J.C."/>
            <person name="Kuske C."/>
            <person name="Bruce D."/>
            <person name="Goodwin L."/>
            <person name="Chain P."/>
            <person name="D'haeseleer P."/>
            <person name="Chen A."/>
            <person name="Palaniappan K."/>
            <person name="Ivanova N."/>
            <person name="Mavromatis K."/>
            <person name="Mikhailova N."/>
            <person name="Rohde M."/>
            <person name="Tindall B.J."/>
            <person name="Goker M."/>
            <person name="Bristow J."/>
            <person name="Eisen J.A."/>
            <person name="Markowitz V."/>
            <person name="Hugenholtz P."/>
            <person name="Kyrpides N.C."/>
            <person name="Klenk H.P."/>
        </authorList>
    </citation>
    <scope>NUCLEOTIDE SEQUENCE [LARGE SCALE GENOMIC DNA]</scope>
    <source>
        <strain evidence="3">ATCC 15386 / DSM 43017 / JCM 3036 / NBRC 12207 / P101</strain>
    </source>
</reference>
<dbReference type="Gene3D" id="3.30.9.10">
    <property type="entry name" value="D-Amino Acid Oxidase, subunit A, domain 2"/>
    <property type="match status" value="1"/>
</dbReference>
<dbReference type="eggNOG" id="COG0654">
    <property type="taxonomic scope" value="Bacteria"/>
</dbReference>
<dbReference type="PANTHER" id="PTHR46865:SF2">
    <property type="entry name" value="MONOOXYGENASE"/>
    <property type="match status" value="1"/>
</dbReference>
<dbReference type="STRING" id="471857.Svir_26790"/>
<dbReference type="InterPro" id="IPR002938">
    <property type="entry name" value="FAD-bd"/>
</dbReference>
<dbReference type="EMBL" id="CP001683">
    <property type="protein sequence ID" value="ACU97663.1"/>
    <property type="molecule type" value="Genomic_DNA"/>
</dbReference>
<organism evidence="2 3">
    <name type="scientific">Saccharomonospora viridis (strain ATCC 15386 / DSM 43017 / JCM 3036 / CCUG 5913 / NBRC 12207 / NCIMB 9602 / P101)</name>
    <name type="common">Thermoactinomyces viridis</name>
    <dbReference type="NCBI Taxonomy" id="471857"/>
    <lineage>
        <taxon>Bacteria</taxon>
        <taxon>Bacillati</taxon>
        <taxon>Actinomycetota</taxon>
        <taxon>Actinomycetes</taxon>
        <taxon>Pseudonocardiales</taxon>
        <taxon>Pseudonocardiaceae</taxon>
        <taxon>Saccharomonospora</taxon>
    </lineage>
</organism>
<dbReference type="KEGG" id="svi:Svir_26790"/>
<keyword evidence="3" id="KW-1185">Reference proteome</keyword>
<evidence type="ECO:0000313" key="3">
    <source>
        <dbReference type="Proteomes" id="UP000000841"/>
    </source>
</evidence>
<name>C7MUI7_SACVD</name>
<evidence type="ECO:0000313" key="2">
    <source>
        <dbReference type="EMBL" id="ACU97663.1"/>
    </source>
</evidence>
<dbReference type="AlphaFoldDB" id="C7MUI7"/>